<name>A0A2B7ZKU7_9EURO</name>
<dbReference type="AlphaFoldDB" id="A0A2B7ZKU7"/>
<dbReference type="SMART" id="SM00248">
    <property type="entry name" value="ANK"/>
    <property type="match status" value="4"/>
</dbReference>
<dbReference type="Pfam" id="PF12796">
    <property type="entry name" value="Ank_2"/>
    <property type="match status" value="1"/>
</dbReference>
<dbReference type="PANTHER" id="PTHR24123">
    <property type="entry name" value="ANKYRIN REPEAT-CONTAINING"/>
    <property type="match status" value="1"/>
</dbReference>
<evidence type="ECO:0000313" key="5">
    <source>
        <dbReference type="Proteomes" id="UP000226031"/>
    </source>
</evidence>
<dbReference type="Proteomes" id="UP000226031">
    <property type="component" value="Unassembled WGS sequence"/>
</dbReference>
<dbReference type="STRING" id="73230.A0A2B7ZKU7"/>
<reference evidence="4 5" key="1">
    <citation type="submission" date="2017-10" db="EMBL/GenBank/DDBJ databases">
        <title>Comparative genomics in systemic dimorphic fungi from Ajellomycetaceae.</title>
        <authorList>
            <person name="Munoz J.F."/>
            <person name="Mcewen J.G."/>
            <person name="Clay O.K."/>
            <person name="Cuomo C.A."/>
        </authorList>
    </citation>
    <scope>NUCLEOTIDE SEQUENCE [LARGE SCALE GENOMIC DNA]</scope>
    <source>
        <strain evidence="4 5">UAMH4076</strain>
    </source>
</reference>
<organism evidence="4 5">
    <name type="scientific">[Emmonsia] crescens</name>
    <dbReference type="NCBI Taxonomy" id="73230"/>
    <lineage>
        <taxon>Eukaryota</taxon>
        <taxon>Fungi</taxon>
        <taxon>Dikarya</taxon>
        <taxon>Ascomycota</taxon>
        <taxon>Pezizomycotina</taxon>
        <taxon>Eurotiomycetes</taxon>
        <taxon>Eurotiomycetidae</taxon>
        <taxon>Onygenales</taxon>
        <taxon>Ajellomycetaceae</taxon>
        <taxon>Emergomyces</taxon>
    </lineage>
</organism>
<accession>A0A2B7ZKU7</accession>
<evidence type="ECO:0000313" key="4">
    <source>
        <dbReference type="EMBL" id="PGH33950.1"/>
    </source>
</evidence>
<protein>
    <submittedName>
        <fullName evidence="4">Uncharacterized protein</fullName>
    </submittedName>
</protein>
<sequence>MMLLHFSVEILLNIIDHLGSEPLYTFAKTNKDIANVCIKRLHHLALKNGKTLLHIIAQKGDTKFLELVLSQSIIDFSTKDKRGRTPLLMAVAEGHVKVVRLLLEAGTPTDRKALRYSSRYNKKEVYLTLLKYPKFVKDEESILSSTQARWEDKGGDIIRFLLRNFDPTAIGPQGTTPLHEAVQLALLNTLEQYLQAPLLGNLSAQDWQGKTALHYATYFLPEKVGRLIEAGIDVYIRNREGQNALDEARNNGCSVKDIRLLICHTEGKEALEVAEEQEADLLIHNITEGHKIDKRIKRLFKAKTGNHGRIKSYNEPLWLNRIEPRDQVVALAIWLKGRRARVEVKFQSGHCRAWWPSPEAQNKVILVFLCPGDTASGLGTLKMKYIQ</sequence>
<dbReference type="InterPro" id="IPR036770">
    <property type="entry name" value="Ankyrin_rpt-contain_sf"/>
</dbReference>
<evidence type="ECO:0000256" key="2">
    <source>
        <dbReference type="ARBA" id="ARBA00023043"/>
    </source>
</evidence>
<comment type="caution">
    <text evidence="4">The sequence shown here is derived from an EMBL/GenBank/DDBJ whole genome shotgun (WGS) entry which is preliminary data.</text>
</comment>
<dbReference type="Gene3D" id="1.25.40.20">
    <property type="entry name" value="Ankyrin repeat-containing domain"/>
    <property type="match status" value="2"/>
</dbReference>
<gene>
    <name evidence="4" type="ORF">GX50_03187</name>
</gene>
<dbReference type="InterPro" id="IPR002110">
    <property type="entry name" value="Ankyrin_rpt"/>
</dbReference>
<dbReference type="PANTHER" id="PTHR24123:SF33">
    <property type="entry name" value="PROTEIN HOS4"/>
    <property type="match status" value="1"/>
</dbReference>
<keyword evidence="1" id="KW-0677">Repeat</keyword>
<dbReference type="InterPro" id="IPR051165">
    <property type="entry name" value="Multifunctional_ANK_Repeat"/>
</dbReference>
<feature type="repeat" description="ANK" evidence="3">
    <location>
        <begin position="82"/>
        <end position="114"/>
    </location>
</feature>
<dbReference type="SUPFAM" id="SSF48403">
    <property type="entry name" value="Ankyrin repeat"/>
    <property type="match status" value="1"/>
</dbReference>
<dbReference type="PROSITE" id="PS50088">
    <property type="entry name" value="ANK_REPEAT"/>
    <property type="match status" value="1"/>
</dbReference>
<dbReference type="EMBL" id="PDND01000050">
    <property type="protein sequence ID" value="PGH33950.1"/>
    <property type="molecule type" value="Genomic_DNA"/>
</dbReference>
<evidence type="ECO:0000256" key="1">
    <source>
        <dbReference type="ARBA" id="ARBA00022737"/>
    </source>
</evidence>
<keyword evidence="2 3" id="KW-0040">ANK repeat</keyword>
<evidence type="ECO:0000256" key="3">
    <source>
        <dbReference type="PROSITE-ProRule" id="PRU00023"/>
    </source>
</evidence>
<proteinExistence type="predicted"/>
<keyword evidence="5" id="KW-1185">Reference proteome</keyword>
<dbReference type="PROSITE" id="PS50297">
    <property type="entry name" value="ANK_REP_REGION"/>
    <property type="match status" value="1"/>
</dbReference>